<keyword evidence="6" id="KW-0418">Kinase</keyword>
<evidence type="ECO:0000256" key="8">
    <source>
        <dbReference type="ARBA" id="ARBA00047899"/>
    </source>
</evidence>
<feature type="region of interest" description="Disordered" evidence="11">
    <location>
        <begin position="313"/>
        <end position="492"/>
    </location>
</feature>
<evidence type="ECO:0000256" key="6">
    <source>
        <dbReference type="ARBA" id="ARBA00022777"/>
    </source>
</evidence>
<evidence type="ECO:0000313" key="13">
    <source>
        <dbReference type="EMBL" id="CAH1779517.1"/>
    </source>
</evidence>
<dbReference type="PANTHER" id="PTHR44899:SF8">
    <property type="entry name" value="NIMA-RELATED KINASE 11"/>
    <property type="match status" value="1"/>
</dbReference>
<dbReference type="AlphaFoldDB" id="A0A8S4NFG7"/>
<feature type="compositionally biased region" description="Acidic residues" evidence="11">
    <location>
        <begin position="472"/>
        <end position="492"/>
    </location>
</feature>
<evidence type="ECO:0000256" key="4">
    <source>
        <dbReference type="ARBA" id="ARBA00022679"/>
    </source>
</evidence>
<feature type="compositionally biased region" description="Basic and acidic residues" evidence="11">
    <location>
        <begin position="313"/>
        <end position="333"/>
    </location>
</feature>
<evidence type="ECO:0000256" key="3">
    <source>
        <dbReference type="ARBA" id="ARBA00022527"/>
    </source>
</evidence>
<dbReference type="PROSITE" id="PS00108">
    <property type="entry name" value="PROTEIN_KINASE_ST"/>
    <property type="match status" value="1"/>
</dbReference>
<dbReference type="GO" id="GO:0004674">
    <property type="term" value="F:protein serine/threonine kinase activity"/>
    <property type="evidence" value="ECO:0007669"/>
    <property type="project" value="UniProtKB-KW"/>
</dbReference>
<dbReference type="Proteomes" id="UP000749559">
    <property type="component" value="Unassembled WGS sequence"/>
</dbReference>
<dbReference type="Gene3D" id="1.10.510.10">
    <property type="entry name" value="Transferase(Phosphotransferase) domain 1"/>
    <property type="match status" value="1"/>
</dbReference>
<dbReference type="EC" id="2.7.11.1" evidence="2"/>
<evidence type="ECO:0000256" key="7">
    <source>
        <dbReference type="ARBA" id="ARBA00022840"/>
    </source>
</evidence>
<evidence type="ECO:0000256" key="9">
    <source>
        <dbReference type="ARBA" id="ARBA00048679"/>
    </source>
</evidence>
<evidence type="ECO:0000256" key="10">
    <source>
        <dbReference type="SAM" id="Coils"/>
    </source>
</evidence>
<keyword evidence="14" id="KW-1185">Reference proteome</keyword>
<dbReference type="PROSITE" id="PS50011">
    <property type="entry name" value="PROTEIN_KINASE_DOM"/>
    <property type="match status" value="1"/>
</dbReference>
<comment type="similarity">
    <text evidence="1">Belongs to the protein kinase superfamily. NEK Ser/Thr protein kinase family. NIMA subfamily.</text>
</comment>
<comment type="caution">
    <text evidence="13">The sequence shown here is derived from an EMBL/GenBank/DDBJ whole genome shotgun (WGS) entry which is preliminary data.</text>
</comment>
<dbReference type="InterPro" id="IPR008271">
    <property type="entry name" value="Ser/Thr_kinase_AS"/>
</dbReference>
<dbReference type="GO" id="GO:0005524">
    <property type="term" value="F:ATP binding"/>
    <property type="evidence" value="ECO:0007669"/>
    <property type="project" value="UniProtKB-KW"/>
</dbReference>
<keyword evidence="5" id="KW-0547">Nucleotide-binding</keyword>
<feature type="compositionally biased region" description="Polar residues" evidence="11">
    <location>
        <begin position="444"/>
        <end position="468"/>
    </location>
</feature>
<dbReference type="SUPFAM" id="SSF56112">
    <property type="entry name" value="Protein kinase-like (PK-like)"/>
    <property type="match status" value="1"/>
</dbReference>
<evidence type="ECO:0000256" key="11">
    <source>
        <dbReference type="SAM" id="MobiDB-lite"/>
    </source>
</evidence>
<accession>A0A8S4NFG7</accession>
<feature type="compositionally biased region" description="Polar residues" evidence="11">
    <location>
        <begin position="373"/>
        <end position="385"/>
    </location>
</feature>
<organism evidence="13 14">
    <name type="scientific">Owenia fusiformis</name>
    <name type="common">Polychaete worm</name>
    <dbReference type="NCBI Taxonomy" id="6347"/>
    <lineage>
        <taxon>Eukaryota</taxon>
        <taxon>Metazoa</taxon>
        <taxon>Spiralia</taxon>
        <taxon>Lophotrochozoa</taxon>
        <taxon>Annelida</taxon>
        <taxon>Polychaeta</taxon>
        <taxon>Sedentaria</taxon>
        <taxon>Canalipalpata</taxon>
        <taxon>Sabellida</taxon>
        <taxon>Oweniida</taxon>
        <taxon>Oweniidae</taxon>
        <taxon>Owenia</taxon>
    </lineage>
</organism>
<dbReference type="OrthoDB" id="248923at2759"/>
<evidence type="ECO:0000256" key="1">
    <source>
        <dbReference type="ARBA" id="ARBA00010886"/>
    </source>
</evidence>
<evidence type="ECO:0000313" key="14">
    <source>
        <dbReference type="Proteomes" id="UP000749559"/>
    </source>
</evidence>
<reference evidence="13" key="1">
    <citation type="submission" date="2022-03" db="EMBL/GenBank/DDBJ databases">
        <authorList>
            <person name="Martin C."/>
        </authorList>
    </citation>
    <scope>NUCLEOTIDE SEQUENCE</scope>
</reference>
<dbReference type="EMBL" id="CAIIXF020000003">
    <property type="protein sequence ID" value="CAH1779517.1"/>
    <property type="molecule type" value="Genomic_DNA"/>
</dbReference>
<feature type="domain" description="Protein kinase" evidence="12">
    <location>
        <begin position="1"/>
        <end position="204"/>
    </location>
</feature>
<proteinExistence type="inferred from homology"/>
<name>A0A8S4NFG7_OWEFU</name>
<dbReference type="InterPro" id="IPR051131">
    <property type="entry name" value="NEK_Ser/Thr_kinase_NIMA"/>
</dbReference>
<gene>
    <name evidence="13" type="ORF">OFUS_LOCUS6320</name>
</gene>
<feature type="non-terminal residue" evidence="13">
    <location>
        <position position="1"/>
    </location>
</feature>
<dbReference type="InterPro" id="IPR000719">
    <property type="entry name" value="Prot_kinase_dom"/>
</dbReference>
<dbReference type="Pfam" id="PF00069">
    <property type="entry name" value="Pkinase"/>
    <property type="match status" value="1"/>
</dbReference>
<protein>
    <recommendedName>
        <fullName evidence="2">non-specific serine/threonine protein kinase</fullName>
        <ecNumber evidence="2">2.7.11.1</ecNumber>
    </recommendedName>
</protein>
<feature type="coiled-coil region" evidence="10">
    <location>
        <begin position="278"/>
        <end position="305"/>
    </location>
</feature>
<keyword evidence="4" id="KW-0808">Transferase</keyword>
<feature type="compositionally biased region" description="Basic and acidic residues" evidence="11">
    <location>
        <begin position="425"/>
        <end position="442"/>
    </location>
</feature>
<evidence type="ECO:0000256" key="5">
    <source>
        <dbReference type="ARBA" id="ARBA00022741"/>
    </source>
</evidence>
<feature type="non-terminal residue" evidence="13">
    <location>
        <position position="492"/>
    </location>
</feature>
<evidence type="ECO:0000259" key="12">
    <source>
        <dbReference type="PROSITE" id="PS50011"/>
    </source>
</evidence>
<dbReference type="InterPro" id="IPR011009">
    <property type="entry name" value="Kinase-like_dom_sf"/>
</dbReference>
<dbReference type="PANTHER" id="PTHR44899">
    <property type="entry name" value="CAMK FAMILY PROTEIN KINASE"/>
    <property type="match status" value="1"/>
</dbReference>
<keyword evidence="10" id="KW-0175">Coiled coil</keyword>
<dbReference type="SMART" id="SM00220">
    <property type="entry name" value="S_TKc"/>
    <property type="match status" value="1"/>
</dbReference>
<sequence>SKLDHPGIVKFHDSFLDGEFFCIVTEYCEGGDLGDQITKYQKQGKKFKESLVIEWFIQLVIAVQFMHSKRVLHRDLKTRNIFLKHNRIKLGDFGISRILMGTSDLATTFTGTPYYMSPEVLKHEGYNSKSDVWSIACILFELCALSHAFDGQSLMGVMYKIVEGKPPELPENYSKDLGNVYKLMLEKDPHKRLSATEVTKDPFIARHLEKLKNVMTERHQAKDISRQEAQDIERYIKGSSHLSDLKEKEDTKMKHLTPRERMRLRKQQQADAEAKKYKEIAMANLAAKEKRMENHKKSLNETSEAVLWLTGAEKRSQPSKALHEQRSQSEGDFRPQTAPSPTRELDEDDEAFDEANRSLDKTQAVTMVPNPNYKYNQNGAKNNDYSGDPFNRNKLNVKRGGSFEDRPITPMKDTSLYDKNSSKLTFEDEKAERPSSKLERSKSLPATETSDQHSSVPTDIDTANTYYSQHDDFEDDEEEIEEDLKDGEGEDD</sequence>
<keyword evidence="3" id="KW-0723">Serine/threonine-protein kinase</keyword>
<keyword evidence="7" id="KW-0067">ATP-binding</keyword>
<comment type="catalytic activity">
    <reaction evidence="9">
        <text>L-seryl-[protein] + ATP = O-phospho-L-seryl-[protein] + ADP + H(+)</text>
        <dbReference type="Rhea" id="RHEA:17989"/>
        <dbReference type="Rhea" id="RHEA-COMP:9863"/>
        <dbReference type="Rhea" id="RHEA-COMP:11604"/>
        <dbReference type="ChEBI" id="CHEBI:15378"/>
        <dbReference type="ChEBI" id="CHEBI:29999"/>
        <dbReference type="ChEBI" id="CHEBI:30616"/>
        <dbReference type="ChEBI" id="CHEBI:83421"/>
        <dbReference type="ChEBI" id="CHEBI:456216"/>
        <dbReference type="EC" id="2.7.11.1"/>
    </reaction>
</comment>
<evidence type="ECO:0000256" key="2">
    <source>
        <dbReference type="ARBA" id="ARBA00012513"/>
    </source>
</evidence>
<comment type="catalytic activity">
    <reaction evidence="8">
        <text>L-threonyl-[protein] + ATP = O-phospho-L-threonyl-[protein] + ADP + H(+)</text>
        <dbReference type="Rhea" id="RHEA:46608"/>
        <dbReference type="Rhea" id="RHEA-COMP:11060"/>
        <dbReference type="Rhea" id="RHEA-COMP:11605"/>
        <dbReference type="ChEBI" id="CHEBI:15378"/>
        <dbReference type="ChEBI" id="CHEBI:30013"/>
        <dbReference type="ChEBI" id="CHEBI:30616"/>
        <dbReference type="ChEBI" id="CHEBI:61977"/>
        <dbReference type="ChEBI" id="CHEBI:456216"/>
        <dbReference type="EC" id="2.7.11.1"/>
    </reaction>
</comment>